<dbReference type="GO" id="GO:0008941">
    <property type="term" value="F:nitric oxide dioxygenase NAD(P)H activity"/>
    <property type="evidence" value="ECO:0007669"/>
    <property type="project" value="TreeGrafter"/>
</dbReference>
<accession>A0A5C7B3I7</accession>
<dbReference type="Pfam" id="PF00042">
    <property type="entry name" value="Globin"/>
    <property type="match status" value="1"/>
</dbReference>
<name>A0A5C7B3I7_9FLAO</name>
<keyword evidence="1" id="KW-0349">Heme</keyword>
<dbReference type="InterPro" id="IPR009050">
    <property type="entry name" value="Globin-like_sf"/>
</dbReference>
<evidence type="ECO:0000313" key="3">
    <source>
        <dbReference type="EMBL" id="TXE15007.1"/>
    </source>
</evidence>
<dbReference type="PROSITE" id="PS01033">
    <property type="entry name" value="GLOBIN"/>
    <property type="match status" value="1"/>
</dbReference>
<dbReference type="RefSeq" id="WP_147130380.1">
    <property type="nucleotide sequence ID" value="NZ_VOSC01000005.1"/>
</dbReference>
<dbReference type="GO" id="GO:0046210">
    <property type="term" value="P:nitric oxide catabolic process"/>
    <property type="evidence" value="ECO:0007669"/>
    <property type="project" value="TreeGrafter"/>
</dbReference>
<proteinExistence type="inferred from homology"/>
<evidence type="ECO:0000313" key="4">
    <source>
        <dbReference type="Proteomes" id="UP000321790"/>
    </source>
</evidence>
<keyword evidence="1" id="KW-0561">Oxygen transport</keyword>
<dbReference type="Gene3D" id="1.10.490.10">
    <property type="entry name" value="Globins"/>
    <property type="match status" value="1"/>
</dbReference>
<keyword evidence="1" id="KW-0479">Metal-binding</keyword>
<evidence type="ECO:0000259" key="2">
    <source>
        <dbReference type="PROSITE" id="PS01033"/>
    </source>
</evidence>
<evidence type="ECO:0000256" key="1">
    <source>
        <dbReference type="RuleBase" id="RU000356"/>
    </source>
</evidence>
<dbReference type="PANTHER" id="PTHR43396">
    <property type="entry name" value="FLAVOHEMOPROTEIN"/>
    <property type="match status" value="1"/>
</dbReference>
<dbReference type="InterPro" id="IPR012292">
    <property type="entry name" value="Globin/Proto"/>
</dbReference>
<dbReference type="SUPFAM" id="SSF46458">
    <property type="entry name" value="Globin-like"/>
    <property type="match status" value="1"/>
</dbReference>
<dbReference type="GO" id="GO:0020037">
    <property type="term" value="F:heme binding"/>
    <property type="evidence" value="ECO:0007669"/>
    <property type="project" value="InterPro"/>
</dbReference>
<reference evidence="4" key="1">
    <citation type="submission" date="2019-08" db="EMBL/GenBank/DDBJ databases">
        <title>Seonamhaeicola sediminis sp. nov., isolated from marine sediment.</title>
        <authorList>
            <person name="Cao W.R."/>
        </authorList>
    </citation>
    <scope>NUCLEOTIDE SEQUENCE [LARGE SCALE GENOMIC DNA]</scope>
    <source>
        <strain evidence="4">Gy8</strain>
    </source>
</reference>
<keyword evidence="3" id="KW-0675">Receptor</keyword>
<dbReference type="GO" id="GO:0071949">
    <property type="term" value="F:FAD binding"/>
    <property type="evidence" value="ECO:0007669"/>
    <property type="project" value="TreeGrafter"/>
</dbReference>
<comment type="caution">
    <text evidence="3">The sequence shown here is derived from an EMBL/GenBank/DDBJ whole genome shotgun (WGS) entry which is preliminary data.</text>
</comment>
<dbReference type="GO" id="GO:0005344">
    <property type="term" value="F:oxygen carrier activity"/>
    <property type="evidence" value="ECO:0007669"/>
    <property type="project" value="UniProtKB-KW"/>
</dbReference>
<dbReference type="EMBL" id="VOSC01000005">
    <property type="protein sequence ID" value="TXE15007.1"/>
    <property type="molecule type" value="Genomic_DNA"/>
</dbReference>
<comment type="similarity">
    <text evidence="1">Belongs to the globin family.</text>
</comment>
<feature type="domain" description="Globin" evidence="2">
    <location>
        <begin position="1"/>
        <end position="137"/>
    </location>
</feature>
<keyword evidence="1" id="KW-0813">Transport</keyword>
<protein>
    <submittedName>
        <fullName evidence="3">Hemin receptor</fullName>
    </submittedName>
</protein>
<dbReference type="GO" id="GO:0071500">
    <property type="term" value="P:cellular response to nitrosative stress"/>
    <property type="evidence" value="ECO:0007669"/>
    <property type="project" value="TreeGrafter"/>
</dbReference>
<organism evidence="3 4">
    <name type="scientific">Seonamhaeicola algicola</name>
    <dbReference type="NCBI Taxonomy" id="1719036"/>
    <lineage>
        <taxon>Bacteria</taxon>
        <taxon>Pseudomonadati</taxon>
        <taxon>Bacteroidota</taxon>
        <taxon>Flavobacteriia</taxon>
        <taxon>Flavobacteriales</taxon>
        <taxon>Flavobacteriaceae</taxon>
    </lineage>
</organism>
<gene>
    <name evidence="3" type="ORF">FUA26_00430</name>
</gene>
<dbReference type="OrthoDB" id="9801223at2"/>
<sequence>METKTITLVQESFKKVSPNALAVSQLFYNKLFQLDPPLKALFPTNEADMQQQSSKLMSMLGVAVTSLKDLDTLKPALEDLAKRHLEYKVEAFHYHIIGEALMATLKEGLKEDFTTEVQNAWEQTFTTVSNFMINAAYKN</sequence>
<dbReference type="InterPro" id="IPR000971">
    <property type="entry name" value="Globin"/>
</dbReference>
<dbReference type="AlphaFoldDB" id="A0A5C7B3I7"/>
<keyword evidence="1" id="KW-0408">Iron</keyword>
<dbReference type="Proteomes" id="UP000321790">
    <property type="component" value="Unassembled WGS sequence"/>
</dbReference>
<dbReference type="PANTHER" id="PTHR43396:SF6">
    <property type="entry name" value="ABL201WP"/>
    <property type="match status" value="1"/>
</dbReference>
<keyword evidence="4" id="KW-1185">Reference proteome</keyword>
<dbReference type="GO" id="GO:0019825">
    <property type="term" value="F:oxygen binding"/>
    <property type="evidence" value="ECO:0007669"/>
    <property type="project" value="InterPro"/>
</dbReference>